<dbReference type="AlphaFoldDB" id="A0A388KZ08"/>
<dbReference type="PROSITE" id="PS00678">
    <property type="entry name" value="WD_REPEATS_1"/>
    <property type="match status" value="1"/>
</dbReference>
<reference evidence="4 5" key="1">
    <citation type="journal article" date="2018" name="Cell">
        <title>The Chara Genome: Secondary Complexity and Implications for Plant Terrestrialization.</title>
        <authorList>
            <person name="Nishiyama T."/>
            <person name="Sakayama H."/>
            <person name="Vries J.D."/>
            <person name="Buschmann H."/>
            <person name="Saint-Marcoux D."/>
            <person name="Ullrich K.K."/>
            <person name="Haas F.B."/>
            <person name="Vanderstraeten L."/>
            <person name="Becker D."/>
            <person name="Lang D."/>
            <person name="Vosolsobe S."/>
            <person name="Rombauts S."/>
            <person name="Wilhelmsson P.K.I."/>
            <person name="Janitza P."/>
            <person name="Kern R."/>
            <person name="Heyl A."/>
            <person name="Rumpler F."/>
            <person name="Villalobos L.I.A.C."/>
            <person name="Clay J.M."/>
            <person name="Skokan R."/>
            <person name="Toyoda A."/>
            <person name="Suzuki Y."/>
            <person name="Kagoshima H."/>
            <person name="Schijlen E."/>
            <person name="Tajeshwar N."/>
            <person name="Catarino B."/>
            <person name="Hetherington A.J."/>
            <person name="Saltykova A."/>
            <person name="Bonnot C."/>
            <person name="Breuninger H."/>
            <person name="Symeonidi A."/>
            <person name="Radhakrishnan G.V."/>
            <person name="Van Nieuwerburgh F."/>
            <person name="Deforce D."/>
            <person name="Chang C."/>
            <person name="Karol K.G."/>
            <person name="Hedrich R."/>
            <person name="Ulvskov P."/>
            <person name="Glockner G."/>
            <person name="Delwiche C.F."/>
            <person name="Petrasek J."/>
            <person name="Van de Peer Y."/>
            <person name="Friml J."/>
            <person name="Beilby M."/>
            <person name="Dolan L."/>
            <person name="Kohara Y."/>
            <person name="Sugano S."/>
            <person name="Fujiyama A."/>
            <person name="Delaux P.-M."/>
            <person name="Quint M."/>
            <person name="TheiBen G."/>
            <person name="Hagemann M."/>
            <person name="Harholt J."/>
            <person name="Dunand C."/>
            <person name="Zachgo S."/>
            <person name="Langdale J."/>
            <person name="Maumus F."/>
            <person name="Straeten D.V.D."/>
            <person name="Gould S.B."/>
            <person name="Rensing S.A."/>
        </authorList>
    </citation>
    <scope>NUCLEOTIDE SEQUENCE [LARGE SCALE GENOMIC DNA]</scope>
    <source>
        <strain evidence="4 5">S276</strain>
    </source>
</reference>
<dbReference type="InterPro" id="IPR015943">
    <property type="entry name" value="WD40/YVTN_repeat-like_dom_sf"/>
</dbReference>
<dbReference type="PROSITE" id="PS50082">
    <property type="entry name" value="WD_REPEATS_2"/>
    <property type="match status" value="2"/>
</dbReference>
<dbReference type="Gramene" id="GBG75258">
    <property type="protein sequence ID" value="GBG75258"/>
    <property type="gene ID" value="CBR_g19892"/>
</dbReference>
<comment type="caution">
    <text evidence="4">The sequence shown here is derived from an EMBL/GenBank/DDBJ whole genome shotgun (WGS) entry which is preliminary data.</text>
</comment>
<dbReference type="Pfam" id="PF00400">
    <property type="entry name" value="WD40"/>
    <property type="match status" value="2"/>
</dbReference>
<dbReference type="InterPro" id="IPR019775">
    <property type="entry name" value="WD40_repeat_CS"/>
</dbReference>
<sequence length="119" mass="13027">MQVQDAHRSDVHCVDWNGHHQNLIITGSADCTINLFDRRNLSGVQGKAGPICTLRHGAAAVLCVQWCPDKPTVLGSCSEDGVVNIWDIDKVRMRAVPPFFSSPTLPPSLPLPHPAWHSI</sequence>
<dbReference type="OrthoDB" id="1733609at2759"/>
<dbReference type="Proteomes" id="UP000265515">
    <property type="component" value="Unassembled WGS sequence"/>
</dbReference>
<keyword evidence="2" id="KW-0677">Repeat</keyword>
<dbReference type="STRING" id="69332.A0A388KZ08"/>
<protein>
    <submittedName>
        <fullName evidence="4">Uncharacterized protein</fullName>
    </submittedName>
</protein>
<gene>
    <name evidence="4" type="ORF">CBR_g19892</name>
</gene>
<dbReference type="SUPFAM" id="SSF50978">
    <property type="entry name" value="WD40 repeat-like"/>
    <property type="match status" value="1"/>
</dbReference>
<dbReference type="InterPro" id="IPR001680">
    <property type="entry name" value="WD40_rpt"/>
</dbReference>
<evidence type="ECO:0000313" key="5">
    <source>
        <dbReference type="Proteomes" id="UP000265515"/>
    </source>
</evidence>
<proteinExistence type="predicted"/>
<dbReference type="Gene3D" id="2.130.10.10">
    <property type="entry name" value="YVTN repeat-like/Quinoprotein amine dehydrogenase"/>
    <property type="match status" value="1"/>
</dbReference>
<name>A0A388KZ08_CHABU</name>
<evidence type="ECO:0000256" key="1">
    <source>
        <dbReference type="ARBA" id="ARBA00022574"/>
    </source>
</evidence>
<dbReference type="SMART" id="SM00320">
    <property type="entry name" value="WD40"/>
    <property type="match status" value="2"/>
</dbReference>
<dbReference type="InterPro" id="IPR036322">
    <property type="entry name" value="WD40_repeat_dom_sf"/>
</dbReference>
<evidence type="ECO:0000256" key="2">
    <source>
        <dbReference type="ARBA" id="ARBA00022737"/>
    </source>
</evidence>
<dbReference type="PANTHER" id="PTHR22850">
    <property type="entry name" value="WD40 REPEAT FAMILY"/>
    <property type="match status" value="1"/>
</dbReference>
<accession>A0A388KZ08</accession>
<keyword evidence="1 3" id="KW-0853">WD repeat</keyword>
<dbReference type="InterPro" id="IPR050459">
    <property type="entry name" value="WD_repeat_RBAP46/RBAP48/MSI1"/>
</dbReference>
<feature type="repeat" description="WD" evidence="3">
    <location>
        <begin position="4"/>
        <end position="37"/>
    </location>
</feature>
<keyword evidence="5" id="KW-1185">Reference proteome</keyword>
<organism evidence="4 5">
    <name type="scientific">Chara braunii</name>
    <name type="common">Braun's stonewort</name>
    <dbReference type="NCBI Taxonomy" id="69332"/>
    <lineage>
        <taxon>Eukaryota</taxon>
        <taxon>Viridiplantae</taxon>
        <taxon>Streptophyta</taxon>
        <taxon>Charophyceae</taxon>
        <taxon>Charales</taxon>
        <taxon>Characeae</taxon>
        <taxon>Chara</taxon>
    </lineage>
</organism>
<dbReference type="EMBL" id="BFEA01000221">
    <property type="protein sequence ID" value="GBG75258.1"/>
    <property type="molecule type" value="Genomic_DNA"/>
</dbReference>
<evidence type="ECO:0000256" key="3">
    <source>
        <dbReference type="PROSITE-ProRule" id="PRU00221"/>
    </source>
</evidence>
<feature type="repeat" description="WD" evidence="3">
    <location>
        <begin position="54"/>
        <end position="96"/>
    </location>
</feature>
<evidence type="ECO:0000313" key="4">
    <source>
        <dbReference type="EMBL" id="GBG75258.1"/>
    </source>
</evidence>